<protein>
    <recommendedName>
        <fullName evidence="1">Beta-defensin-like domain-containing protein</fullName>
    </recommendedName>
</protein>
<sequence length="70" mass="7559">MRNACRVEITPLIYSALHMETKKKLLVFAGFTQAQNIIQCTRLGGSCRRGSCPSGFARIGTCSGSDSCCL</sequence>
<dbReference type="FunCoup" id="A0A674J676">
    <property type="interactions" value="7"/>
</dbReference>
<dbReference type="GO" id="GO:0005576">
    <property type="term" value="C:extracellular region"/>
    <property type="evidence" value="ECO:0007669"/>
    <property type="project" value="InterPro"/>
</dbReference>
<dbReference type="GO" id="GO:0006952">
    <property type="term" value="P:defense response"/>
    <property type="evidence" value="ECO:0007669"/>
    <property type="project" value="InterPro"/>
</dbReference>
<dbReference type="AlphaFoldDB" id="A0A674J676"/>
<name>A0A674J676_9SAUR</name>
<dbReference type="Proteomes" id="UP000472274">
    <property type="component" value="Unplaced"/>
</dbReference>
<dbReference type="Pfam" id="PF00711">
    <property type="entry name" value="Defensin_beta"/>
    <property type="match status" value="1"/>
</dbReference>
<dbReference type="Ensembl" id="ENSTMTT00000015988.1">
    <property type="protein sequence ID" value="ENSTMTP00000015437.1"/>
    <property type="gene ID" value="ENSTMTG00000011314.1"/>
</dbReference>
<keyword evidence="3" id="KW-1185">Reference proteome</keyword>
<organism evidence="2 3">
    <name type="scientific">Terrapene triunguis</name>
    <name type="common">Three-toed box turtle</name>
    <dbReference type="NCBI Taxonomy" id="2587831"/>
    <lineage>
        <taxon>Eukaryota</taxon>
        <taxon>Metazoa</taxon>
        <taxon>Chordata</taxon>
        <taxon>Craniata</taxon>
        <taxon>Vertebrata</taxon>
        <taxon>Euteleostomi</taxon>
        <taxon>Archelosauria</taxon>
        <taxon>Testudinata</taxon>
        <taxon>Testudines</taxon>
        <taxon>Cryptodira</taxon>
        <taxon>Durocryptodira</taxon>
        <taxon>Testudinoidea</taxon>
        <taxon>Emydidae</taxon>
        <taxon>Terrapene</taxon>
    </lineage>
</organism>
<reference evidence="2" key="2">
    <citation type="submission" date="2025-09" db="UniProtKB">
        <authorList>
            <consortium name="Ensembl"/>
        </authorList>
    </citation>
    <scope>IDENTIFICATION</scope>
</reference>
<dbReference type="InParanoid" id="A0A674J676"/>
<dbReference type="InterPro" id="IPR001855">
    <property type="entry name" value="Defensin_beta-like"/>
</dbReference>
<dbReference type="SUPFAM" id="SSF57392">
    <property type="entry name" value="Defensin-like"/>
    <property type="match status" value="1"/>
</dbReference>
<reference evidence="2" key="1">
    <citation type="submission" date="2025-08" db="UniProtKB">
        <authorList>
            <consortium name="Ensembl"/>
        </authorList>
    </citation>
    <scope>IDENTIFICATION</scope>
</reference>
<evidence type="ECO:0000313" key="2">
    <source>
        <dbReference type="Ensembl" id="ENSTMTP00000015437.1"/>
    </source>
</evidence>
<accession>A0A674J676</accession>
<proteinExistence type="predicted"/>
<evidence type="ECO:0000259" key="1">
    <source>
        <dbReference type="Pfam" id="PF00711"/>
    </source>
</evidence>
<feature type="domain" description="Beta-defensin-like" evidence="1">
    <location>
        <begin position="36"/>
        <end position="69"/>
    </location>
</feature>
<dbReference type="GeneTree" id="ENSGT00960000192217"/>
<evidence type="ECO:0000313" key="3">
    <source>
        <dbReference type="Proteomes" id="UP000472274"/>
    </source>
</evidence>